<dbReference type="InterPro" id="IPR011990">
    <property type="entry name" value="TPR-like_helical_dom_sf"/>
</dbReference>
<proteinExistence type="predicted"/>
<dbReference type="InterPro" id="IPR019734">
    <property type="entry name" value="TPR_rpt"/>
</dbReference>
<dbReference type="SUPFAM" id="SSF48452">
    <property type="entry name" value="TPR-like"/>
    <property type="match status" value="2"/>
</dbReference>
<dbReference type="Pfam" id="PF25000">
    <property type="entry name" value="DUF7779"/>
    <property type="match status" value="1"/>
</dbReference>
<dbReference type="OMA" id="NTITAMS"/>
<name>G9MVQ5_HYPVG</name>
<evidence type="ECO:0000313" key="5">
    <source>
        <dbReference type="Proteomes" id="UP000007115"/>
    </source>
</evidence>
<dbReference type="VEuPathDB" id="FungiDB:TRIVIDRAFT_152555"/>
<dbReference type="PANTHER" id="PTHR46082">
    <property type="entry name" value="ATP/GTP-BINDING PROTEIN-RELATED"/>
    <property type="match status" value="1"/>
</dbReference>
<feature type="domain" description="DUF7779" evidence="3">
    <location>
        <begin position="275"/>
        <end position="371"/>
    </location>
</feature>
<dbReference type="GeneID" id="25788199"/>
<evidence type="ECO:0000259" key="3">
    <source>
        <dbReference type="Pfam" id="PF25000"/>
    </source>
</evidence>
<comment type="caution">
    <text evidence="4">The sequence shown here is derived from an EMBL/GenBank/DDBJ whole genome shotgun (WGS) entry which is preliminary data.</text>
</comment>
<dbReference type="RefSeq" id="XP_013955576.1">
    <property type="nucleotide sequence ID" value="XM_014100101.1"/>
</dbReference>
<dbReference type="EMBL" id="ABDF02000071">
    <property type="protein sequence ID" value="EHK21380.1"/>
    <property type="molecule type" value="Genomic_DNA"/>
</dbReference>
<dbReference type="Pfam" id="PF13424">
    <property type="entry name" value="TPR_12"/>
    <property type="match status" value="2"/>
</dbReference>
<evidence type="ECO:0000256" key="1">
    <source>
        <dbReference type="SAM" id="MobiDB-lite"/>
    </source>
</evidence>
<dbReference type="SUPFAM" id="SSF52540">
    <property type="entry name" value="P-loop containing nucleoside triphosphate hydrolases"/>
    <property type="match status" value="1"/>
</dbReference>
<protein>
    <submittedName>
        <fullName evidence="4">Uncharacterized protein</fullName>
    </submittedName>
</protein>
<dbReference type="InterPro" id="IPR027417">
    <property type="entry name" value="P-loop_NTPase"/>
</dbReference>
<accession>G9MVQ5</accession>
<dbReference type="PRINTS" id="PR00381">
    <property type="entry name" value="KINESINLIGHT"/>
</dbReference>
<reference evidence="4 5" key="1">
    <citation type="journal article" date="2011" name="Genome Biol.">
        <title>Comparative genome sequence analysis underscores mycoparasitism as the ancestral life style of Trichoderma.</title>
        <authorList>
            <person name="Kubicek C.P."/>
            <person name="Herrera-Estrella A."/>
            <person name="Seidl-Seiboth V."/>
            <person name="Martinez D.A."/>
            <person name="Druzhinina I.S."/>
            <person name="Thon M."/>
            <person name="Zeilinger S."/>
            <person name="Casas-Flores S."/>
            <person name="Horwitz B.A."/>
            <person name="Mukherjee P.K."/>
            <person name="Mukherjee M."/>
            <person name="Kredics L."/>
            <person name="Alcaraz L.D."/>
            <person name="Aerts A."/>
            <person name="Antal Z."/>
            <person name="Atanasova L."/>
            <person name="Cervantes-Badillo M.G."/>
            <person name="Challacombe J."/>
            <person name="Chertkov O."/>
            <person name="McCluskey K."/>
            <person name="Coulpier F."/>
            <person name="Deshpande N."/>
            <person name="von Doehren H."/>
            <person name="Ebbole D.J."/>
            <person name="Esquivel-Naranjo E.U."/>
            <person name="Fekete E."/>
            <person name="Flipphi M."/>
            <person name="Glaser F."/>
            <person name="Gomez-Rodriguez E.Y."/>
            <person name="Gruber S."/>
            <person name="Han C."/>
            <person name="Henrissat B."/>
            <person name="Hermosa R."/>
            <person name="Hernandez-Onate M."/>
            <person name="Karaffa L."/>
            <person name="Kosti I."/>
            <person name="Le Crom S."/>
            <person name="Lindquist E."/>
            <person name="Lucas S."/>
            <person name="Luebeck M."/>
            <person name="Luebeck P.S."/>
            <person name="Margeot A."/>
            <person name="Metz B."/>
            <person name="Misra M."/>
            <person name="Nevalainen H."/>
            <person name="Omann M."/>
            <person name="Packer N."/>
            <person name="Perrone G."/>
            <person name="Uresti-Rivera E.E."/>
            <person name="Salamov A."/>
            <person name="Schmoll M."/>
            <person name="Seiboth B."/>
            <person name="Shapiro H."/>
            <person name="Sukno S."/>
            <person name="Tamayo-Ramos J.A."/>
            <person name="Tisch D."/>
            <person name="Wiest A."/>
            <person name="Wilkinson H.H."/>
            <person name="Zhang M."/>
            <person name="Coutinho P.M."/>
            <person name="Kenerley C.M."/>
            <person name="Monte E."/>
            <person name="Baker S.E."/>
            <person name="Grigoriev I.V."/>
        </authorList>
    </citation>
    <scope>NUCLEOTIDE SEQUENCE [LARGE SCALE GENOMIC DNA]</scope>
    <source>
        <strain evidence="5">Gv29-8 / FGSC 10586</strain>
    </source>
</reference>
<dbReference type="eggNOG" id="KOG1840">
    <property type="taxonomic scope" value="Eukaryota"/>
</dbReference>
<dbReference type="HOGENOM" id="CLU_000288_125_8_1"/>
<dbReference type="GO" id="GO:0043531">
    <property type="term" value="F:ADP binding"/>
    <property type="evidence" value="ECO:0007669"/>
    <property type="project" value="InterPro"/>
</dbReference>
<dbReference type="Proteomes" id="UP000007115">
    <property type="component" value="Unassembled WGS sequence"/>
</dbReference>
<dbReference type="Gene3D" id="3.40.50.300">
    <property type="entry name" value="P-loop containing nucleotide triphosphate hydrolases"/>
    <property type="match status" value="1"/>
</dbReference>
<dbReference type="AlphaFoldDB" id="G9MVQ5"/>
<dbReference type="PANTHER" id="PTHR46082:SF6">
    <property type="entry name" value="AAA+ ATPASE DOMAIN-CONTAINING PROTEIN-RELATED"/>
    <property type="match status" value="1"/>
</dbReference>
<evidence type="ECO:0000313" key="4">
    <source>
        <dbReference type="EMBL" id="EHK21380.1"/>
    </source>
</evidence>
<dbReference type="Pfam" id="PF13374">
    <property type="entry name" value="TPR_10"/>
    <property type="match status" value="2"/>
</dbReference>
<dbReference type="SMART" id="SM00028">
    <property type="entry name" value="TPR"/>
    <property type="match status" value="4"/>
</dbReference>
<feature type="non-terminal residue" evidence="4">
    <location>
        <position position="1"/>
    </location>
</feature>
<organism evidence="4 5">
    <name type="scientific">Hypocrea virens (strain Gv29-8 / FGSC 10586)</name>
    <name type="common">Gliocladium virens</name>
    <name type="synonym">Trichoderma virens</name>
    <dbReference type="NCBI Taxonomy" id="413071"/>
    <lineage>
        <taxon>Eukaryota</taxon>
        <taxon>Fungi</taxon>
        <taxon>Dikarya</taxon>
        <taxon>Ascomycota</taxon>
        <taxon>Pezizomycotina</taxon>
        <taxon>Sordariomycetes</taxon>
        <taxon>Hypocreomycetidae</taxon>
        <taxon>Hypocreales</taxon>
        <taxon>Hypocreaceae</taxon>
        <taxon>Trichoderma</taxon>
    </lineage>
</organism>
<dbReference type="Pfam" id="PF00931">
    <property type="entry name" value="NB-ARC"/>
    <property type="match status" value="1"/>
</dbReference>
<dbReference type="Gene3D" id="1.25.40.10">
    <property type="entry name" value="Tetratricopeptide repeat domain"/>
    <property type="match status" value="2"/>
</dbReference>
<gene>
    <name evidence="4" type="ORF">TRIVIDRAFT_152555</name>
</gene>
<dbReference type="InterPro" id="IPR053137">
    <property type="entry name" value="NLR-like"/>
</dbReference>
<feature type="domain" description="NB-ARC" evidence="2">
    <location>
        <begin position="25"/>
        <end position="187"/>
    </location>
</feature>
<evidence type="ECO:0000259" key="2">
    <source>
        <dbReference type="Pfam" id="PF00931"/>
    </source>
</evidence>
<dbReference type="InterPro" id="IPR002182">
    <property type="entry name" value="NB-ARC"/>
</dbReference>
<feature type="region of interest" description="Disordered" evidence="1">
    <location>
        <begin position="303"/>
        <end position="328"/>
    </location>
</feature>
<dbReference type="InterPro" id="IPR056681">
    <property type="entry name" value="DUF7779"/>
</dbReference>
<sequence>RPRTPSVTIIIFPFRHDPDFIGHEAILHDLVGECSKPPARLALVGIGGIGKTQLAIELAYRLVKLAKMSVFWINAESRLSIEEGFKSIAWNAASWRQETDAGWLRVSYDWLSNERNGRWVLILDGANEDSISHIEASLPKSQNGAIIVTTRLRDVAYRLTGGSQDVIEVGPLSVYGAVTLLENKLGRTATERFSKSGVTSSLVKSLGLIPLAICRAAAYIQHLSPNRTLEKQLAQLRDNEQEKIKLLEFEVFSSDRSGQTLRSLFGTWKSSLDAIHSKRPSAIDLLSLMSFFDRRGIPKWLLRPSKRDDGAQQSDVPPIEGEGDMNDEIDASLNDDMDMLMNHCLITANSTKQVFSMHGLVQLSVKNNMDPFLLQAFEQQFIKRLAMAFPKNISSNWATCEELSAHVQLAVNCHPSDHLLEDWASLLHNWGRFSRLLGRYEIAMQTADQVLIAREKIGMDSAKTLTLIALIHMDRGVYDRAEELFSRVADIYNRSLRLNDTQAWISMNNLASMYKVKGQWKEAEEIHIQVGIRRVDHYGHDHPRTLASKANLASAYKAQGRYFQAERLQKEVVEGYKNKLGLDHHLTLTSMSNLGSIYRLQGKLLEAESLQVQAMESLKIKFGVEHADTLASMNSLASTYRARGLFDKAEALQEQVMEIRNAIFGSDHPSTLASMNNLALTCSAQGNHGRAAKLQSTVVEVCKAKLGPEHPHTLTSLNNIALIWKGQGRDADGKWKMDECVETRLRILGQNHPYTIASMKAADKWWDPV</sequence>
<dbReference type="STRING" id="413071.G9MVQ5"/>
<dbReference type="OrthoDB" id="626167at2759"/>
<keyword evidence="5" id="KW-1185">Reference proteome</keyword>
<dbReference type="InParanoid" id="G9MVQ5"/>